<dbReference type="GO" id="GO:0005737">
    <property type="term" value="C:cytoplasm"/>
    <property type="evidence" value="ECO:0007669"/>
    <property type="project" value="TreeGrafter"/>
</dbReference>
<organism evidence="2 3">
    <name type="scientific">Allacma fusca</name>
    <dbReference type="NCBI Taxonomy" id="39272"/>
    <lineage>
        <taxon>Eukaryota</taxon>
        <taxon>Metazoa</taxon>
        <taxon>Ecdysozoa</taxon>
        <taxon>Arthropoda</taxon>
        <taxon>Hexapoda</taxon>
        <taxon>Collembola</taxon>
        <taxon>Symphypleona</taxon>
        <taxon>Sminthuridae</taxon>
        <taxon>Allacma</taxon>
    </lineage>
</organism>
<dbReference type="Proteomes" id="UP000708208">
    <property type="component" value="Unassembled WGS sequence"/>
</dbReference>
<dbReference type="Pfam" id="PF00650">
    <property type="entry name" value="CRAL_TRIO"/>
    <property type="match status" value="1"/>
</dbReference>
<dbReference type="InterPro" id="IPR001251">
    <property type="entry name" value="CRAL-TRIO_dom"/>
</dbReference>
<sequence length="261" mass="30062">MGFFGKNLGIDSSTDQNWSRVLARTRRTNDNKDIISETEIKKLDSLKAEHINNVYSQVNLTLLGNDSVFLPNGQNLADWAPPEDFQTRFVYYLAGYDEDNRPIWIAELGRWNIKKVIEDGYIKEFDLFVKQLAHLAIKSIYERSSDDFPVDEAICVLDFADLKMEQLRHQPTVRYVLGLANEFQSVANKYLGEAIVINTNFAAETLMNLVKPILGGLFERITVYGNNKSQWIPKLLRKLPRKYVPEWYGGSKDFKPLKIYG</sequence>
<dbReference type="InterPro" id="IPR051064">
    <property type="entry name" value="SEC14/CRAL-TRIO_domain"/>
</dbReference>
<comment type="caution">
    <text evidence="2">The sequence shown here is derived from an EMBL/GenBank/DDBJ whole genome shotgun (WGS) entry which is preliminary data.</text>
</comment>
<proteinExistence type="predicted"/>
<keyword evidence="3" id="KW-1185">Reference proteome</keyword>
<dbReference type="PANTHER" id="PTHR23324:SF83">
    <property type="entry name" value="SEC14-LIKE PROTEIN 2"/>
    <property type="match status" value="1"/>
</dbReference>
<name>A0A8J2J021_9HEXA</name>
<evidence type="ECO:0000313" key="2">
    <source>
        <dbReference type="EMBL" id="CAG7631910.1"/>
    </source>
</evidence>
<protein>
    <recommendedName>
        <fullName evidence="1">CRAL-TRIO domain-containing protein</fullName>
    </recommendedName>
</protein>
<gene>
    <name evidence="2" type="ORF">AFUS01_LOCUS131</name>
</gene>
<dbReference type="PROSITE" id="PS50191">
    <property type="entry name" value="CRAL_TRIO"/>
    <property type="match status" value="1"/>
</dbReference>
<dbReference type="AlphaFoldDB" id="A0A8J2J021"/>
<accession>A0A8J2J021</accession>
<dbReference type="EMBL" id="CAJVCH010000365">
    <property type="protein sequence ID" value="CAG7631910.1"/>
    <property type="molecule type" value="Genomic_DNA"/>
</dbReference>
<evidence type="ECO:0000313" key="3">
    <source>
        <dbReference type="Proteomes" id="UP000708208"/>
    </source>
</evidence>
<feature type="domain" description="CRAL-TRIO" evidence="1">
    <location>
        <begin position="81"/>
        <end position="256"/>
    </location>
</feature>
<dbReference type="PANTHER" id="PTHR23324">
    <property type="entry name" value="SEC14 RELATED PROTEIN"/>
    <property type="match status" value="1"/>
</dbReference>
<evidence type="ECO:0000259" key="1">
    <source>
        <dbReference type="PROSITE" id="PS50191"/>
    </source>
</evidence>
<dbReference type="SMART" id="SM00516">
    <property type="entry name" value="SEC14"/>
    <property type="match status" value="1"/>
</dbReference>
<reference evidence="2" key="1">
    <citation type="submission" date="2021-06" db="EMBL/GenBank/DDBJ databases">
        <authorList>
            <person name="Hodson N. C."/>
            <person name="Mongue J. A."/>
            <person name="Jaron S. K."/>
        </authorList>
    </citation>
    <scope>NUCLEOTIDE SEQUENCE</scope>
</reference>
<dbReference type="CDD" id="cd00170">
    <property type="entry name" value="SEC14"/>
    <property type="match status" value="1"/>
</dbReference>